<evidence type="ECO:0000313" key="14">
    <source>
        <dbReference type="Proteomes" id="UP000198728"/>
    </source>
</evidence>
<dbReference type="Gene3D" id="2.60.200.40">
    <property type="match status" value="1"/>
</dbReference>
<dbReference type="InterPro" id="IPR005218">
    <property type="entry name" value="Diacylglycerol/lipid_kinase"/>
</dbReference>
<evidence type="ECO:0000256" key="1">
    <source>
        <dbReference type="ARBA" id="ARBA00001946"/>
    </source>
</evidence>
<dbReference type="PROSITE" id="PS50146">
    <property type="entry name" value="DAGK"/>
    <property type="match status" value="1"/>
</dbReference>
<name>A0A1I1PGV2_9RHOB</name>
<keyword evidence="9" id="KW-0443">Lipid metabolism</keyword>
<dbReference type="AlphaFoldDB" id="A0A1I1PGV2"/>
<reference evidence="13 14" key="1">
    <citation type="submission" date="2016-10" db="EMBL/GenBank/DDBJ databases">
        <authorList>
            <person name="de Groot N.N."/>
        </authorList>
    </citation>
    <scope>NUCLEOTIDE SEQUENCE [LARGE SCALE GENOMIC DNA]</scope>
    <source>
        <strain evidence="13 14">DSM 19548</strain>
    </source>
</reference>
<dbReference type="Pfam" id="PF00781">
    <property type="entry name" value="DAGK_cat"/>
    <property type="match status" value="1"/>
</dbReference>
<gene>
    <name evidence="13" type="ORF">SAMN04488094_1158</name>
</gene>
<sequence>MSDRTLLIVNRKSAINDELRDAVKAMQKEHDLDVRIPWSRKQMRHDIDRAASGGCTRVIAAGGDGTINSVVSAVLRLGIGTDVAVGLIPLGTANDFAKVCGVPEEDVSGALLKALTGEARPTDAGRVNKKYFVNVASGGFGAKVTATTPDDMKARLGGFAYTLHGLSQLGGFEPQICRFTMDGGAMREVPLVVMAVGNGRFAGGGFKVTPEAELDDGALDLSIVSDEWQGAPGFLLRELFRREGEEKEAAIYRTFEHGVMETDEDFYLNLDGEPMVGRRFEISVLPKALRVVRDA</sequence>
<dbReference type="InterPro" id="IPR050187">
    <property type="entry name" value="Lipid_Phosphate_FormReg"/>
</dbReference>
<dbReference type="RefSeq" id="WP_093362361.1">
    <property type="nucleotide sequence ID" value="NZ_FOLG01000015.1"/>
</dbReference>
<dbReference type="PANTHER" id="PTHR12358:SF106">
    <property type="entry name" value="LIPID KINASE YEGS"/>
    <property type="match status" value="1"/>
</dbReference>
<keyword evidence="5" id="KW-0547">Nucleotide-binding</keyword>
<evidence type="ECO:0000256" key="10">
    <source>
        <dbReference type="ARBA" id="ARBA00023209"/>
    </source>
</evidence>
<organism evidence="13 14">
    <name type="scientific">Tropicimonas isoalkanivorans</name>
    <dbReference type="NCBI Taxonomy" id="441112"/>
    <lineage>
        <taxon>Bacteria</taxon>
        <taxon>Pseudomonadati</taxon>
        <taxon>Pseudomonadota</taxon>
        <taxon>Alphaproteobacteria</taxon>
        <taxon>Rhodobacterales</taxon>
        <taxon>Roseobacteraceae</taxon>
        <taxon>Tropicimonas</taxon>
    </lineage>
</organism>
<dbReference type="Proteomes" id="UP000198728">
    <property type="component" value="Unassembled WGS sequence"/>
</dbReference>
<protein>
    <submittedName>
        <fullName evidence="13">Lipid kinase YegS</fullName>
    </submittedName>
</protein>
<dbReference type="InterPro" id="IPR045540">
    <property type="entry name" value="YegS/DAGK_C"/>
</dbReference>
<dbReference type="Gene3D" id="3.40.50.10330">
    <property type="entry name" value="Probable inorganic polyphosphate/atp-NAD kinase, domain 1"/>
    <property type="match status" value="1"/>
</dbReference>
<dbReference type="STRING" id="441112.SAMN04488094_1158"/>
<keyword evidence="7" id="KW-0067">ATP-binding</keyword>
<keyword evidence="10" id="KW-0594">Phospholipid biosynthesis</keyword>
<keyword evidence="14" id="KW-1185">Reference proteome</keyword>
<evidence type="ECO:0000256" key="6">
    <source>
        <dbReference type="ARBA" id="ARBA00022777"/>
    </source>
</evidence>
<keyword evidence="8" id="KW-0460">Magnesium</keyword>
<evidence type="ECO:0000256" key="7">
    <source>
        <dbReference type="ARBA" id="ARBA00022840"/>
    </source>
</evidence>
<dbReference type="EMBL" id="FOLG01000015">
    <property type="protein sequence ID" value="SFD09015.1"/>
    <property type="molecule type" value="Genomic_DNA"/>
</dbReference>
<feature type="domain" description="DAGKc" evidence="12">
    <location>
        <begin position="1"/>
        <end position="131"/>
    </location>
</feature>
<keyword evidence="6 13" id="KW-0418">Kinase</keyword>
<keyword evidence="4" id="KW-0479">Metal-binding</keyword>
<evidence type="ECO:0000256" key="11">
    <source>
        <dbReference type="ARBA" id="ARBA00023264"/>
    </source>
</evidence>
<dbReference type="OrthoDB" id="142078at2"/>
<evidence type="ECO:0000259" key="12">
    <source>
        <dbReference type="PROSITE" id="PS50146"/>
    </source>
</evidence>
<evidence type="ECO:0000256" key="4">
    <source>
        <dbReference type="ARBA" id="ARBA00022723"/>
    </source>
</evidence>
<keyword evidence="3" id="KW-0808">Transferase</keyword>
<keyword evidence="2" id="KW-0444">Lipid biosynthesis</keyword>
<evidence type="ECO:0000256" key="9">
    <source>
        <dbReference type="ARBA" id="ARBA00023098"/>
    </source>
</evidence>
<evidence type="ECO:0000256" key="2">
    <source>
        <dbReference type="ARBA" id="ARBA00022516"/>
    </source>
</evidence>
<dbReference type="InterPro" id="IPR001206">
    <property type="entry name" value="Diacylglycerol_kinase_cat_dom"/>
</dbReference>
<dbReference type="GO" id="GO:0005886">
    <property type="term" value="C:plasma membrane"/>
    <property type="evidence" value="ECO:0007669"/>
    <property type="project" value="TreeGrafter"/>
</dbReference>
<proteinExistence type="predicted"/>
<dbReference type="GO" id="GO:0008654">
    <property type="term" value="P:phospholipid biosynthetic process"/>
    <property type="evidence" value="ECO:0007669"/>
    <property type="project" value="UniProtKB-KW"/>
</dbReference>
<dbReference type="PANTHER" id="PTHR12358">
    <property type="entry name" value="SPHINGOSINE KINASE"/>
    <property type="match status" value="1"/>
</dbReference>
<dbReference type="InterPro" id="IPR017438">
    <property type="entry name" value="ATP-NAD_kinase_N"/>
</dbReference>
<dbReference type="SMART" id="SM00046">
    <property type="entry name" value="DAGKc"/>
    <property type="match status" value="1"/>
</dbReference>
<dbReference type="GO" id="GO:0016301">
    <property type="term" value="F:kinase activity"/>
    <property type="evidence" value="ECO:0007669"/>
    <property type="project" value="UniProtKB-KW"/>
</dbReference>
<keyword evidence="11" id="KW-1208">Phospholipid metabolism</keyword>
<evidence type="ECO:0000313" key="13">
    <source>
        <dbReference type="EMBL" id="SFD09015.1"/>
    </source>
</evidence>
<dbReference type="Pfam" id="PF19279">
    <property type="entry name" value="YegS_C"/>
    <property type="match status" value="1"/>
</dbReference>
<dbReference type="GO" id="GO:0046872">
    <property type="term" value="F:metal ion binding"/>
    <property type="evidence" value="ECO:0007669"/>
    <property type="project" value="UniProtKB-KW"/>
</dbReference>
<comment type="cofactor">
    <cofactor evidence="1">
        <name>Mg(2+)</name>
        <dbReference type="ChEBI" id="CHEBI:18420"/>
    </cofactor>
</comment>
<evidence type="ECO:0000256" key="8">
    <source>
        <dbReference type="ARBA" id="ARBA00022842"/>
    </source>
</evidence>
<accession>A0A1I1PGV2</accession>
<evidence type="ECO:0000256" key="5">
    <source>
        <dbReference type="ARBA" id="ARBA00022741"/>
    </source>
</evidence>
<dbReference type="NCBIfam" id="TIGR00147">
    <property type="entry name" value="YegS/Rv2252/BmrU family lipid kinase"/>
    <property type="match status" value="1"/>
</dbReference>
<evidence type="ECO:0000256" key="3">
    <source>
        <dbReference type="ARBA" id="ARBA00022679"/>
    </source>
</evidence>
<dbReference type="GO" id="GO:0005524">
    <property type="term" value="F:ATP binding"/>
    <property type="evidence" value="ECO:0007669"/>
    <property type="project" value="UniProtKB-KW"/>
</dbReference>
<dbReference type="SUPFAM" id="SSF111331">
    <property type="entry name" value="NAD kinase/diacylglycerol kinase-like"/>
    <property type="match status" value="1"/>
</dbReference>
<dbReference type="InterPro" id="IPR016064">
    <property type="entry name" value="NAD/diacylglycerol_kinase_sf"/>
</dbReference>